<dbReference type="OrthoDB" id="9809023at2"/>
<dbReference type="SUPFAM" id="SSF103007">
    <property type="entry name" value="Hypothetical protein TT1725"/>
    <property type="match status" value="1"/>
</dbReference>
<dbReference type="InterPro" id="IPR036746">
    <property type="entry name" value="TT1725-like_sf"/>
</dbReference>
<evidence type="ECO:0000313" key="2">
    <source>
        <dbReference type="Proteomes" id="UP000321820"/>
    </source>
</evidence>
<dbReference type="PANTHER" id="PTHR36441">
    <property type="entry name" value="HYPOTHETICAL CYTOSOLIC PROTEIN"/>
    <property type="match status" value="1"/>
</dbReference>
<protein>
    <submittedName>
        <fullName evidence="1">DUF503 domain-containing protein</fullName>
    </submittedName>
</protein>
<dbReference type="Gene3D" id="3.30.70.1120">
    <property type="entry name" value="TT1725-like"/>
    <property type="match status" value="1"/>
</dbReference>
<dbReference type="EMBL" id="CP042806">
    <property type="protein sequence ID" value="QEE30179.1"/>
    <property type="molecule type" value="Genomic_DNA"/>
</dbReference>
<dbReference type="RefSeq" id="WP_147649448.1">
    <property type="nucleotide sequence ID" value="NZ_CP042806.1"/>
</dbReference>
<organism evidence="1 2">
    <name type="scientific">Terriglobus albidus</name>
    <dbReference type="NCBI Taxonomy" id="1592106"/>
    <lineage>
        <taxon>Bacteria</taxon>
        <taxon>Pseudomonadati</taxon>
        <taxon>Acidobacteriota</taxon>
        <taxon>Terriglobia</taxon>
        <taxon>Terriglobales</taxon>
        <taxon>Acidobacteriaceae</taxon>
        <taxon>Terriglobus</taxon>
    </lineage>
</organism>
<reference evidence="1 2" key="1">
    <citation type="submission" date="2019-08" db="EMBL/GenBank/DDBJ databases">
        <title>Complete genome sequence of Terriglobus albidus strain ORNL.</title>
        <authorList>
            <person name="Podar M."/>
        </authorList>
    </citation>
    <scope>NUCLEOTIDE SEQUENCE [LARGE SCALE GENOMIC DNA]</scope>
    <source>
        <strain evidence="1 2">ORNL</strain>
    </source>
</reference>
<accession>A0A5B9EEI8</accession>
<gene>
    <name evidence="1" type="ORF">FTW19_20690</name>
</gene>
<sequence length="98" mass="10738">MPIGRLTIELHIEHAQSLKDRRQAVRSLKDKLRHGFNIGVAELDDASLWNRATIGVVAISASRDYVLGLLQQVEDAAHRLAPGLGAEILDASADLMEE</sequence>
<dbReference type="KEGG" id="talb:FTW19_20690"/>
<dbReference type="PANTHER" id="PTHR36441:SF1">
    <property type="entry name" value="DUF503 DOMAIN-CONTAINING PROTEIN"/>
    <property type="match status" value="1"/>
</dbReference>
<keyword evidence="2" id="KW-1185">Reference proteome</keyword>
<name>A0A5B9EEI8_9BACT</name>
<proteinExistence type="predicted"/>
<dbReference type="InterPro" id="IPR007546">
    <property type="entry name" value="DUF503"/>
</dbReference>
<dbReference type="Proteomes" id="UP000321820">
    <property type="component" value="Chromosome"/>
</dbReference>
<dbReference type="Pfam" id="PF04456">
    <property type="entry name" value="DUF503"/>
    <property type="match status" value="1"/>
</dbReference>
<evidence type="ECO:0000313" key="1">
    <source>
        <dbReference type="EMBL" id="QEE30179.1"/>
    </source>
</evidence>
<dbReference type="AlphaFoldDB" id="A0A5B9EEI8"/>